<feature type="compositionally biased region" description="Low complexity" evidence="4">
    <location>
        <begin position="53"/>
        <end position="62"/>
    </location>
</feature>
<evidence type="ECO:0000256" key="3">
    <source>
        <dbReference type="ARBA" id="ARBA00023274"/>
    </source>
</evidence>
<dbReference type="PANTHER" id="PTHR41237">
    <property type="entry name" value="37S RIBOSOMAL PROTEIN MRP21, MITOCHONDRIAL"/>
    <property type="match status" value="1"/>
</dbReference>
<evidence type="ECO:0000256" key="4">
    <source>
        <dbReference type="SAM" id="MobiDB-lite"/>
    </source>
</evidence>
<feature type="compositionally biased region" description="Low complexity" evidence="4">
    <location>
        <begin position="101"/>
        <end position="112"/>
    </location>
</feature>
<dbReference type="PANTHER" id="PTHR41237:SF1">
    <property type="entry name" value="SMALL RIBOSOMAL SUBUNIT PROTEIN BS21M"/>
    <property type="match status" value="1"/>
</dbReference>
<dbReference type="GO" id="GO:0005763">
    <property type="term" value="C:mitochondrial small ribosomal subunit"/>
    <property type="evidence" value="ECO:0007669"/>
    <property type="project" value="TreeGrafter"/>
</dbReference>
<comment type="caution">
    <text evidence="5">The sequence shown here is derived from an EMBL/GenBank/DDBJ whole genome shotgun (WGS) entry which is preliminary data.</text>
</comment>
<evidence type="ECO:0000256" key="1">
    <source>
        <dbReference type="ARBA" id="ARBA00006640"/>
    </source>
</evidence>
<comment type="similarity">
    <text evidence="1">Belongs to the bacterial ribosomal protein bS21 family.</text>
</comment>
<feature type="region of interest" description="Disordered" evidence="4">
    <location>
        <begin position="1"/>
        <end position="112"/>
    </location>
</feature>
<feature type="compositionally biased region" description="Polar residues" evidence="4">
    <location>
        <begin position="91"/>
        <end position="100"/>
    </location>
</feature>
<evidence type="ECO:0008006" key="7">
    <source>
        <dbReference type="Google" id="ProtNLM"/>
    </source>
</evidence>
<dbReference type="GO" id="GO:0070124">
    <property type="term" value="P:mitochondrial translational initiation"/>
    <property type="evidence" value="ECO:0007669"/>
    <property type="project" value="TreeGrafter"/>
</dbReference>
<keyword evidence="6" id="KW-1185">Reference proteome</keyword>
<gene>
    <name evidence="5" type="ORF">GRF29_69g383371</name>
</gene>
<dbReference type="EMBL" id="WVTA01000006">
    <property type="protein sequence ID" value="KAK3208982.1"/>
    <property type="molecule type" value="Genomic_DNA"/>
</dbReference>
<feature type="compositionally biased region" description="Polar residues" evidence="4">
    <location>
        <begin position="29"/>
        <end position="52"/>
    </location>
</feature>
<evidence type="ECO:0000313" key="6">
    <source>
        <dbReference type="Proteomes" id="UP001280581"/>
    </source>
</evidence>
<dbReference type="InterPro" id="IPR001911">
    <property type="entry name" value="Ribosomal_bS21"/>
</dbReference>
<keyword evidence="3" id="KW-0687">Ribonucleoprotein</keyword>
<dbReference type="Pfam" id="PF01165">
    <property type="entry name" value="Ribosomal_S21"/>
    <property type="match status" value="1"/>
</dbReference>
<dbReference type="GO" id="GO:0003735">
    <property type="term" value="F:structural constituent of ribosome"/>
    <property type="evidence" value="ECO:0007669"/>
    <property type="project" value="InterPro"/>
</dbReference>
<dbReference type="Proteomes" id="UP001280581">
    <property type="component" value="Unassembled WGS sequence"/>
</dbReference>
<accession>A0AAN6LWY8</accession>
<reference evidence="5 6" key="1">
    <citation type="submission" date="2021-02" db="EMBL/GenBank/DDBJ databases">
        <title>Genome assembly of Pseudopithomyces chartarum.</title>
        <authorList>
            <person name="Jauregui R."/>
            <person name="Singh J."/>
            <person name="Voisey C."/>
        </authorList>
    </citation>
    <scope>NUCLEOTIDE SEQUENCE [LARGE SCALE GENOMIC DNA]</scope>
    <source>
        <strain evidence="5 6">AGR01</strain>
    </source>
</reference>
<name>A0AAN6LWY8_9PLEO</name>
<sequence>MGSRSLGELLLQPASRISSAQNFRRAAPSWNTCRMVSTSNTPNLAQSQPKAGNSSSAPSQPASNPPPQKPTPAGAAQTSQAIDSLLGDLPSFNSRGRTSYGSPGSPGMSPASMGAKVFGEGWAGSGKTFQFKRALDIDSMAGLSLPPSGQRAAAAAIPPEEQVYPRLNPTYGRSIDLDVSRGRDLVRGIGMLTTLMARNKVRADFRKQQFHERGGLRRKRLKSERWRARFKKGFNEVTSRVSELTRKGW</sequence>
<organism evidence="5 6">
    <name type="scientific">Pseudopithomyces chartarum</name>
    <dbReference type="NCBI Taxonomy" id="1892770"/>
    <lineage>
        <taxon>Eukaryota</taxon>
        <taxon>Fungi</taxon>
        <taxon>Dikarya</taxon>
        <taxon>Ascomycota</taxon>
        <taxon>Pezizomycotina</taxon>
        <taxon>Dothideomycetes</taxon>
        <taxon>Pleosporomycetidae</taxon>
        <taxon>Pleosporales</taxon>
        <taxon>Massarineae</taxon>
        <taxon>Didymosphaeriaceae</taxon>
        <taxon>Pseudopithomyces</taxon>
    </lineage>
</organism>
<protein>
    <recommendedName>
        <fullName evidence="7">Ribosomal protein S21</fullName>
    </recommendedName>
</protein>
<dbReference type="InterPro" id="IPR052837">
    <property type="entry name" value="Mitoribosomal_bS21"/>
</dbReference>
<evidence type="ECO:0000256" key="2">
    <source>
        <dbReference type="ARBA" id="ARBA00022980"/>
    </source>
</evidence>
<proteinExistence type="inferred from homology"/>
<dbReference type="AlphaFoldDB" id="A0AAN6LWY8"/>
<evidence type="ECO:0000313" key="5">
    <source>
        <dbReference type="EMBL" id="KAK3208982.1"/>
    </source>
</evidence>
<keyword evidence="2" id="KW-0689">Ribosomal protein</keyword>